<dbReference type="InterPro" id="IPR036430">
    <property type="entry name" value="RNase_T2-like_sf"/>
</dbReference>
<dbReference type="InParanoid" id="A0A7N2R101"/>
<dbReference type="EnsemblPlants" id="QL03p019202:mrna">
    <property type="protein sequence ID" value="QL03p019202:mrna"/>
    <property type="gene ID" value="QL03p019202"/>
</dbReference>
<dbReference type="Gene3D" id="3.90.730.10">
    <property type="entry name" value="Ribonuclease T2-like"/>
    <property type="match status" value="1"/>
</dbReference>
<keyword evidence="4" id="KW-0472">Membrane</keyword>
<dbReference type="GO" id="GO:0006401">
    <property type="term" value="P:RNA catabolic process"/>
    <property type="evidence" value="ECO:0007669"/>
    <property type="project" value="TreeGrafter"/>
</dbReference>
<feature type="transmembrane region" description="Helical" evidence="4">
    <location>
        <begin position="232"/>
        <end position="251"/>
    </location>
</feature>
<organism evidence="5 6">
    <name type="scientific">Quercus lobata</name>
    <name type="common">Valley oak</name>
    <dbReference type="NCBI Taxonomy" id="97700"/>
    <lineage>
        <taxon>Eukaryota</taxon>
        <taxon>Viridiplantae</taxon>
        <taxon>Streptophyta</taxon>
        <taxon>Embryophyta</taxon>
        <taxon>Tracheophyta</taxon>
        <taxon>Spermatophyta</taxon>
        <taxon>Magnoliopsida</taxon>
        <taxon>eudicotyledons</taxon>
        <taxon>Gunneridae</taxon>
        <taxon>Pentapetalae</taxon>
        <taxon>rosids</taxon>
        <taxon>fabids</taxon>
        <taxon>Fagales</taxon>
        <taxon>Fagaceae</taxon>
        <taxon>Quercus</taxon>
    </lineage>
</organism>
<accession>A0A7N2R101</accession>
<dbReference type="GO" id="GO:0033897">
    <property type="term" value="F:ribonuclease T2 activity"/>
    <property type="evidence" value="ECO:0007669"/>
    <property type="project" value="InterPro"/>
</dbReference>
<dbReference type="Proteomes" id="UP000594261">
    <property type="component" value="Chromosome 3"/>
</dbReference>
<evidence type="ECO:0000313" key="5">
    <source>
        <dbReference type="EnsemblPlants" id="QL03p019202:mrna"/>
    </source>
</evidence>
<evidence type="ECO:0000256" key="4">
    <source>
        <dbReference type="SAM" id="Phobius"/>
    </source>
</evidence>
<proteinExistence type="inferred from homology"/>
<dbReference type="AlphaFoldDB" id="A0A7N2R101"/>
<keyword evidence="2" id="KW-0456">Lyase</keyword>
<dbReference type="PANTHER" id="PTHR11240">
    <property type="entry name" value="RIBONUCLEASE T2"/>
    <property type="match status" value="1"/>
</dbReference>
<reference evidence="5" key="2">
    <citation type="submission" date="2021-01" db="UniProtKB">
        <authorList>
            <consortium name="EnsemblPlants"/>
        </authorList>
    </citation>
    <scope>IDENTIFICATION</scope>
</reference>
<dbReference type="GO" id="GO:0005576">
    <property type="term" value="C:extracellular region"/>
    <property type="evidence" value="ECO:0007669"/>
    <property type="project" value="TreeGrafter"/>
</dbReference>
<evidence type="ECO:0000256" key="2">
    <source>
        <dbReference type="ARBA" id="ARBA00023239"/>
    </source>
</evidence>
<evidence type="ECO:0000313" key="6">
    <source>
        <dbReference type="Proteomes" id="UP000594261"/>
    </source>
</evidence>
<dbReference type="PANTHER" id="PTHR11240:SF81">
    <property type="entry name" value="RIBONUCLEASE S-2"/>
    <property type="match status" value="1"/>
</dbReference>
<dbReference type="GO" id="GO:0003723">
    <property type="term" value="F:RNA binding"/>
    <property type="evidence" value="ECO:0007669"/>
    <property type="project" value="InterPro"/>
</dbReference>
<sequence>MNAETVINSKLKQGHSFMLAADTIVHGLWPQNTSGGLIDCKGAKNTAPFNFPKLEHYEDGHLVHKLNDFWPNLIINKPNYNYWKQEFEKHGSCFFPTQEQYFESTAWMVDQIPGLTPKLESEGICPGTSHLFKDLQQKIIKATGFIPKLECYQRNGTNRLFRIYFCFDKSKFLYNCSDSKLTPNNIKCGPLAPLFNCWYLLIMNNVSVTEGKTVAYDCLYLVVQWPMSFCNISPLAPLFNLLVSLVVLFSYF</sequence>
<keyword evidence="6" id="KW-1185">Reference proteome</keyword>
<evidence type="ECO:0000256" key="3">
    <source>
        <dbReference type="RuleBase" id="RU004328"/>
    </source>
</evidence>
<dbReference type="Gramene" id="QL03p019202:mrna">
    <property type="protein sequence ID" value="QL03p019202:mrna"/>
    <property type="gene ID" value="QL03p019202"/>
</dbReference>
<name>A0A7N2R101_QUELO</name>
<dbReference type="SUPFAM" id="SSF55895">
    <property type="entry name" value="Ribonuclease Rh-like"/>
    <property type="match status" value="1"/>
</dbReference>
<comment type="similarity">
    <text evidence="1 3">Belongs to the RNase T2 family.</text>
</comment>
<dbReference type="Pfam" id="PF00445">
    <property type="entry name" value="Ribonuclease_T2"/>
    <property type="match status" value="1"/>
</dbReference>
<protein>
    <submittedName>
        <fullName evidence="5">Uncharacterized protein</fullName>
    </submittedName>
</protein>
<keyword evidence="4" id="KW-1133">Transmembrane helix</keyword>
<evidence type="ECO:0000256" key="1">
    <source>
        <dbReference type="ARBA" id="ARBA00007469"/>
    </source>
</evidence>
<dbReference type="InterPro" id="IPR001568">
    <property type="entry name" value="RNase_T2-like"/>
</dbReference>
<reference evidence="5 6" key="1">
    <citation type="journal article" date="2016" name="G3 (Bethesda)">
        <title>First Draft Assembly and Annotation of the Genome of a California Endemic Oak Quercus lobata Nee (Fagaceae).</title>
        <authorList>
            <person name="Sork V.L."/>
            <person name="Fitz-Gibbon S.T."/>
            <person name="Puiu D."/>
            <person name="Crepeau M."/>
            <person name="Gugger P.F."/>
            <person name="Sherman R."/>
            <person name="Stevens K."/>
            <person name="Langley C.H."/>
            <person name="Pellegrini M."/>
            <person name="Salzberg S.L."/>
        </authorList>
    </citation>
    <scope>NUCLEOTIDE SEQUENCE [LARGE SCALE GENOMIC DNA]</scope>
    <source>
        <strain evidence="5 6">cv. SW786</strain>
    </source>
</reference>
<keyword evidence="4" id="KW-0812">Transmembrane</keyword>
<dbReference type="EMBL" id="LRBV02000003">
    <property type="status" value="NOT_ANNOTATED_CDS"/>
    <property type="molecule type" value="Genomic_DNA"/>
</dbReference>